<dbReference type="PANTHER" id="PTHR43806:SF11">
    <property type="entry name" value="CEREVISIN-RELATED"/>
    <property type="match status" value="1"/>
</dbReference>
<dbReference type="GO" id="GO:0006508">
    <property type="term" value="P:proteolysis"/>
    <property type="evidence" value="ECO:0007669"/>
    <property type="project" value="UniProtKB-KW"/>
</dbReference>
<dbReference type="PRINTS" id="PR00723">
    <property type="entry name" value="SUBTILISIN"/>
</dbReference>
<dbReference type="InterPro" id="IPR023828">
    <property type="entry name" value="Peptidase_S8_Ser-AS"/>
</dbReference>
<dbReference type="CDD" id="cd05561">
    <property type="entry name" value="Peptidases_S8_4"/>
    <property type="match status" value="1"/>
</dbReference>
<dbReference type="GO" id="GO:0004252">
    <property type="term" value="F:serine-type endopeptidase activity"/>
    <property type="evidence" value="ECO:0007669"/>
    <property type="project" value="InterPro"/>
</dbReference>
<sequence>MRFLVLLLMLLWPGTSMAEFRITTAGCVSPGASLTITGRSFSKQPTGKIMATSGVRREKLTVKSWSSKKIRVTLPRQGLKLGDTYTVSWDIIGANDQLLGDITICTTAAPNRTRAARDVVPAPDGSPEYMVFVATNQAQAARNALQAQGATLLRTRTLRQLGRTMLFFSFPGNLSLERARSLLGNSAPGAVIDQHNIYGLSQGARLYAPAMIGDDPGRVCKLRRAVRVGLIDGPVNKSHPALAGVFISRKSVLAEGERPARVDHGTAVAGIIAGQPTGGSLAGFAIGAKIYAAEAFANIKGRTGARLENVAVGIDWLLGQKVQIVNLSMSGSTNQAFASLLSRARAKGMIMVAAAGNEGTSKLRYPAGSPDTIAVTAVDAAGRVYRKANSGKHIEFAAPGVDLYAAKGNGGGYLSGTSYAAPIVAALLARQSARGGLSLPKARANLRRGVRDLGPAGRDTKYGFGLVQSGGC</sequence>
<protein>
    <recommendedName>
        <fullName evidence="5">Peptidase S8/S53 domain-containing protein</fullName>
    </recommendedName>
</protein>
<dbReference type="EMBL" id="UOEG01000201">
    <property type="protein sequence ID" value="VAW00070.1"/>
    <property type="molecule type" value="Genomic_DNA"/>
</dbReference>
<dbReference type="PROSITE" id="PS00137">
    <property type="entry name" value="SUBTILASE_HIS"/>
    <property type="match status" value="1"/>
</dbReference>
<comment type="similarity">
    <text evidence="1">Belongs to the peptidase S8 family.</text>
</comment>
<dbReference type="Gene3D" id="2.60.40.10">
    <property type="entry name" value="Immunoglobulins"/>
    <property type="match status" value="1"/>
</dbReference>
<keyword evidence="4" id="KW-0720">Serine protease</keyword>
<organism evidence="6">
    <name type="scientific">hydrothermal vent metagenome</name>
    <dbReference type="NCBI Taxonomy" id="652676"/>
    <lineage>
        <taxon>unclassified sequences</taxon>
        <taxon>metagenomes</taxon>
        <taxon>ecological metagenomes</taxon>
    </lineage>
</organism>
<name>A0A3B0S708_9ZZZZ</name>
<dbReference type="PROSITE" id="PS51892">
    <property type="entry name" value="SUBTILASE"/>
    <property type="match status" value="1"/>
</dbReference>
<evidence type="ECO:0000313" key="6">
    <source>
        <dbReference type="EMBL" id="VAW00070.1"/>
    </source>
</evidence>
<evidence type="ECO:0000256" key="2">
    <source>
        <dbReference type="ARBA" id="ARBA00022670"/>
    </source>
</evidence>
<gene>
    <name evidence="6" type="ORF">MNBD_ALPHA07-1926</name>
</gene>
<dbReference type="Gene3D" id="3.40.50.200">
    <property type="entry name" value="Peptidase S8/S53 domain"/>
    <property type="match status" value="1"/>
</dbReference>
<dbReference type="SUPFAM" id="SSF52743">
    <property type="entry name" value="Subtilisin-like"/>
    <property type="match status" value="1"/>
</dbReference>
<proteinExistence type="inferred from homology"/>
<evidence type="ECO:0000256" key="3">
    <source>
        <dbReference type="ARBA" id="ARBA00022801"/>
    </source>
</evidence>
<dbReference type="InterPro" id="IPR036852">
    <property type="entry name" value="Peptidase_S8/S53_dom_sf"/>
</dbReference>
<evidence type="ECO:0000256" key="1">
    <source>
        <dbReference type="ARBA" id="ARBA00011073"/>
    </source>
</evidence>
<evidence type="ECO:0000259" key="5">
    <source>
        <dbReference type="Pfam" id="PF00082"/>
    </source>
</evidence>
<dbReference type="InterPro" id="IPR000209">
    <property type="entry name" value="Peptidase_S8/S53_dom"/>
</dbReference>
<reference evidence="6" key="1">
    <citation type="submission" date="2018-06" db="EMBL/GenBank/DDBJ databases">
        <authorList>
            <person name="Zhirakovskaya E."/>
        </authorList>
    </citation>
    <scope>NUCLEOTIDE SEQUENCE</scope>
</reference>
<dbReference type="InterPro" id="IPR050131">
    <property type="entry name" value="Peptidase_S8_subtilisin-like"/>
</dbReference>
<dbReference type="Pfam" id="PF00082">
    <property type="entry name" value="Peptidase_S8"/>
    <property type="match status" value="1"/>
</dbReference>
<dbReference type="InterPro" id="IPR022398">
    <property type="entry name" value="Peptidase_S8_His-AS"/>
</dbReference>
<dbReference type="AlphaFoldDB" id="A0A3B0S708"/>
<dbReference type="InterPro" id="IPR013783">
    <property type="entry name" value="Ig-like_fold"/>
</dbReference>
<feature type="domain" description="Peptidase S8/S53" evidence="5">
    <location>
        <begin position="224"/>
        <end position="465"/>
    </location>
</feature>
<keyword evidence="3" id="KW-0378">Hydrolase</keyword>
<accession>A0A3B0S708</accession>
<dbReference type="PROSITE" id="PS00138">
    <property type="entry name" value="SUBTILASE_SER"/>
    <property type="match status" value="1"/>
</dbReference>
<keyword evidence="2" id="KW-0645">Protease</keyword>
<dbReference type="PANTHER" id="PTHR43806">
    <property type="entry name" value="PEPTIDASE S8"/>
    <property type="match status" value="1"/>
</dbReference>
<evidence type="ECO:0000256" key="4">
    <source>
        <dbReference type="ARBA" id="ARBA00022825"/>
    </source>
</evidence>
<dbReference type="InterPro" id="IPR015500">
    <property type="entry name" value="Peptidase_S8_subtilisin-rel"/>
</dbReference>